<dbReference type="PANTHER" id="PTHR12110:SF53">
    <property type="entry name" value="BLR5974 PROTEIN"/>
    <property type="match status" value="1"/>
</dbReference>
<dbReference type="PROSITE" id="PS51318">
    <property type="entry name" value="TAT"/>
    <property type="match status" value="1"/>
</dbReference>
<proteinExistence type="predicted"/>
<dbReference type="Proteomes" id="UP000317318">
    <property type="component" value="Chromosome"/>
</dbReference>
<dbReference type="GO" id="GO:0016853">
    <property type="term" value="F:isomerase activity"/>
    <property type="evidence" value="ECO:0007669"/>
    <property type="project" value="UniProtKB-KW"/>
</dbReference>
<dbReference type="Pfam" id="PF01261">
    <property type="entry name" value="AP_endonuc_2"/>
    <property type="match status" value="1"/>
</dbReference>
<keyword evidence="3" id="KW-1185">Reference proteome</keyword>
<evidence type="ECO:0000259" key="1">
    <source>
        <dbReference type="Pfam" id="PF01261"/>
    </source>
</evidence>
<dbReference type="SUPFAM" id="SSF51658">
    <property type="entry name" value="Xylose isomerase-like"/>
    <property type="match status" value="1"/>
</dbReference>
<dbReference type="InterPro" id="IPR013022">
    <property type="entry name" value="Xyl_isomerase-like_TIM-brl"/>
</dbReference>
<accession>A0A517QZC3</accession>
<dbReference type="OrthoDB" id="259215at2"/>
<dbReference type="KEGG" id="svp:Pan189_13220"/>
<reference evidence="2 3" key="1">
    <citation type="submission" date="2019-02" db="EMBL/GenBank/DDBJ databases">
        <title>Deep-cultivation of Planctomycetes and their phenomic and genomic characterization uncovers novel biology.</title>
        <authorList>
            <person name="Wiegand S."/>
            <person name="Jogler M."/>
            <person name="Boedeker C."/>
            <person name="Pinto D."/>
            <person name="Vollmers J."/>
            <person name="Rivas-Marin E."/>
            <person name="Kohn T."/>
            <person name="Peeters S.H."/>
            <person name="Heuer A."/>
            <person name="Rast P."/>
            <person name="Oberbeckmann S."/>
            <person name="Bunk B."/>
            <person name="Jeske O."/>
            <person name="Meyerdierks A."/>
            <person name="Storesund J.E."/>
            <person name="Kallscheuer N."/>
            <person name="Luecker S."/>
            <person name="Lage O.M."/>
            <person name="Pohl T."/>
            <person name="Merkel B.J."/>
            <person name="Hornburger P."/>
            <person name="Mueller R.-W."/>
            <person name="Bruemmer F."/>
            <person name="Labrenz M."/>
            <person name="Spormann A.M."/>
            <person name="Op den Camp H."/>
            <person name="Overmann J."/>
            <person name="Amann R."/>
            <person name="Jetten M.S.M."/>
            <person name="Mascher T."/>
            <person name="Medema M.H."/>
            <person name="Devos D.P."/>
            <person name="Kaster A.-K."/>
            <person name="Ovreas L."/>
            <person name="Rohde M."/>
            <person name="Galperin M.Y."/>
            <person name="Jogler C."/>
        </authorList>
    </citation>
    <scope>NUCLEOTIDE SEQUENCE [LARGE SCALE GENOMIC DNA]</scope>
    <source>
        <strain evidence="2 3">Pan189</strain>
    </source>
</reference>
<name>A0A517QZC3_9PLAN</name>
<dbReference type="AlphaFoldDB" id="A0A517QZC3"/>
<dbReference type="InterPro" id="IPR006311">
    <property type="entry name" value="TAT_signal"/>
</dbReference>
<dbReference type="PANTHER" id="PTHR12110">
    <property type="entry name" value="HYDROXYPYRUVATE ISOMERASE"/>
    <property type="match status" value="1"/>
</dbReference>
<protein>
    <submittedName>
        <fullName evidence="2">Xylose isomerase-like TIM barrel</fullName>
    </submittedName>
</protein>
<dbReference type="EMBL" id="CP036268">
    <property type="protein sequence ID" value="QDT36958.1"/>
    <property type="molecule type" value="Genomic_DNA"/>
</dbReference>
<sequence length="359" mass="39049">MNDFNRRTFLQTTAAGALLSTMPTAFGDSSGDASGSVAPGEGLMEFGERASKSELGPKMKLSLAAYSFSKLMKRYPTFEELPQMQSNLVEVIDVAAELNLDGVELTGYYVPGAAQEIQTHFMGETQGSFFEAPPERANYYHRTAVERYLRSLSARAFRLGLDVSGTAIGNDFCLPEGGQRAEQIANCIQWCKFASFMGAPVIRIFAGKVPKGDSEEAALERCIDGIVECLPAAASVGVCLALENHGGITAEADTLLRIVDGVLEKTDHPDYFGVNFDSGNFKNDDPYGELAKIAPYAINAQIKDYIAPNGKKGEPDLDRVVGILKDANYRGYVVMEYEGHGDPRTEVPQWVEKLRKAIG</sequence>
<dbReference type="InterPro" id="IPR050312">
    <property type="entry name" value="IolE/XylAMocC-like"/>
</dbReference>
<evidence type="ECO:0000313" key="3">
    <source>
        <dbReference type="Proteomes" id="UP000317318"/>
    </source>
</evidence>
<dbReference type="Gene3D" id="3.20.20.150">
    <property type="entry name" value="Divalent-metal-dependent TIM barrel enzymes"/>
    <property type="match status" value="1"/>
</dbReference>
<dbReference type="InterPro" id="IPR036237">
    <property type="entry name" value="Xyl_isomerase-like_sf"/>
</dbReference>
<gene>
    <name evidence="2" type="ORF">Pan189_13220</name>
</gene>
<feature type="domain" description="Xylose isomerase-like TIM barrel" evidence="1">
    <location>
        <begin position="135"/>
        <end position="355"/>
    </location>
</feature>
<keyword evidence="2" id="KW-0413">Isomerase</keyword>
<organism evidence="2 3">
    <name type="scientific">Stratiformator vulcanicus</name>
    <dbReference type="NCBI Taxonomy" id="2527980"/>
    <lineage>
        <taxon>Bacteria</taxon>
        <taxon>Pseudomonadati</taxon>
        <taxon>Planctomycetota</taxon>
        <taxon>Planctomycetia</taxon>
        <taxon>Planctomycetales</taxon>
        <taxon>Planctomycetaceae</taxon>
        <taxon>Stratiformator</taxon>
    </lineage>
</organism>
<dbReference type="RefSeq" id="WP_145363115.1">
    <property type="nucleotide sequence ID" value="NZ_CP036268.1"/>
</dbReference>
<evidence type="ECO:0000313" key="2">
    <source>
        <dbReference type="EMBL" id="QDT36958.1"/>
    </source>
</evidence>